<dbReference type="OrthoDB" id="9827735at2"/>
<gene>
    <name evidence="1" type="ORF">SAMN02194393_01625</name>
</gene>
<organism evidence="1 2">
    <name type="scientific">Maledivibacter halophilus</name>
    <dbReference type="NCBI Taxonomy" id="36842"/>
    <lineage>
        <taxon>Bacteria</taxon>
        <taxon>Bacillati</taxon>
        <taxon>Bacillota</taxon>
        <taxon>Clostridia</taxon>
        <taxon>Peptostreptococcales</taxon>
        <taxon>Caminicellaceae</taxon>
        <taxon>Maledivibacter</taxon>
    </lineage>
</organism>
<protein>
    <submittedName>
        <fullName evidence="1">Uncharacterized protein</fullName>
    </submittedName>
</protein>
<reference evidence="1 2" key="1">
    <citation type="submission" date="2017-02" db="EMBL/GenBank/DDBJ databases">
        <authorList>
            <person name="Peterson S.W."/>
        </authorList>
    </citation>
    <scope>NUCLEOTIDE SEQUENCE [LARGE SCALE GENOMIC DNA]</scope>
    <source>
        <strain evidence="1 2">M1</strain>
    </source>
</reference>
<dbReference type="RefSeq" id="WP_079490730.1">
    <property type="nucleotide sequence ID" value="NZ_FUZT01000003.1"/>
</dbReference>
<keyword evidence="2" id="KW-1185">Reference proteome</keyword>
<sequence length="266" mass="30427">MEDLTNFSENEDKKIKEESSSKIFGLDKELLLPIMFIFMINQNGTDFPIMDNIKKRVNELTDMLFNMQLSTQDIDNAMNMVDSVSPYMNSDNSLMLNKLSNFLSAMHKISTVKEFGSDMARSSSDGSQKPVKFKNQRQKALHMLGALEQFMDEPTKKNMQNFKNTITMLDKFDEVNKTMNEKRKNGGNMGIKDMIQLVGPMLGNIGGKNFPNAEKIDSMIRMMQIMSALDESDLDSQGTESKVEEEDEGGFFEFVIDRYDDEEDEE</sequence>
<accession>A0A1T5K5M7</accession>
<evidence type="ECO:0000313" key="1">
    <source>
        <dbReference type="EMBL" id="SKC58768.1"/>
    </source>
</evidence>
<proteinExistence type="predicted"/>
<dbReference type="STRING" id="36842.SAMN02194393_01625"/>
<name>A0A1T5K5M7_9FIRM</name>
<dbReference type="EMBL" id="FUZT01000003">
    <property type="protein sequence ID" value="SKC58768.1"/>
    <property type="molecule type" value="Genomic_DNA"/>
</dbReference>
<dbReference type="AlphaFoldDB" id="A0A1T5K5M7"/>
<dbReference type="Proteomes" id="UP000190285">
    <property type="component" value="Unassembled WGS sequence"/>
</dbReference>
<evidence type="ECO:0000313" key="2">
    <source>
        <dbReference type="Proteomes" id="UP000190285"/>
    </source>
</evidence>